<reference evidence="5 7" key="2">
    <citation type="submission" date="2018-06" db="EMBL/GenBank/DDBJ databases">
        <authorList>
            <consortium name="Pathogen Informatics"/>
            <person name="Doyle S."/>
        </authorList>
    </citation>
    <scope>NUCLEOTIDE SEQUENCE [LARGE SCALE GENOMIC DNA]</scope>
    <source>
        <strain evidence="5 7">NCTC12438</strain>
    </source>
</reference>
<name>A0A378II58_9GAMM</name>
<keyword evidence="3" id="KW-1133">Transmembrane helix</keyword>
<gene>
    <name evidence="4" type="ORF">Lcin_2993</name>
    <name evidence="5" type="ORF">NCTC12438_01307</name>
</gene>
<sequence>MSFTLTLLGTDTQFTPDHLENAYDKAETLSYISTLINKESTMPTDDVTRFRNQDVAVIDGPTTFGAEVGDRIARGVAAVLEAISRGETNINVIAHSRGAVEAILVAHELERLQNLTKEKRLDSFSPEILNSVCKYTKTAMSGSHKDAFENLKWDEISKHIGDVKISMLNIDPVPGGNYVGVTHVSSLAWRDPRFYEVPKIVKEYEQVIYENERTRCFKPIVPKCVSPETKFKLQSLPGHHGTGSGNLLDQQRGKNSSEKSTAHVQELAVVKLIDFLTRNGVNITPRAQQDDPFAELMSELFEREFPAWEKRLKDLYFKLYNQIIENREAYLNYNKTSYAVLGQEQALLKLIWNVTDQRIVHHLAHNDTFLDVIIPPVPGGHFLNYEHARMHLNHELGLSDDIPLSGTLDIATQRLVKICEHTKKLQELKDLKKKEPTAALQDMTESIMFDKIAHAIDSKEGFDLLLQGITTLIEEVRQSYLQNKLVNPDERLAVYEAIQRTFSAFSIFTQTDPHNELATKIFERLKSDLEATLTMKRNTLKGQYQELANKLKEKQFLNELDGKIQKIIDNLEEKRAEGNSLENELLIEKLKGFISRSKQLQEKHSLSYEVKHLLEQEFSELSKLELSSELAINSRAWSCLLIDEAVDENLTYLLPHIIQEVIASSNELDKFRKALPDFKALDNTLSYEQVETELEEYKSRVIYLVAQYLHRHKIPLQNVKKIFGDENQDLFQQIEGLAIGMGAVNPLALAIEEKLHVIQELSSTNEQQANQIALLTQDRQQQAELMNKLGLKVEEQAALISNLRLEVTDQAELISNLRLEVKDQAELISNLQLEVKDKAALINNLRLEVKDQAELINNLQFEVKDKAELISNLRLEVKDQAELISNLRLEVKDQAELIGKLELEVKDQAELIRHLNLDLGMRAKLIKALNLNIEEQAELIKELRLEVGAKAEVIHKLELDITKQAELIKSLTSGKEEKAKLIVLLTDEWDKQMQLVNALTSTNEEQQKLIIELSRANALLEEENRNLRGNIAHLNQQLELLKAEQSTTATVDDEYEFDLQIIIKKELTPLTKDYLIHLAKEIKKSVDPTLDVNDFPNLVKNVRKIQSWPENESSKILKQKFDKVSELYDTLKAKNKPSVKVGQFYNQLNEGERLIQAHRDPAWKRYTMIALSILVTGILPGLGVLAYSAITGNTPKFWQSTGQTFFQSAKKLENTVVNPDLKDVPVKGF</sequence>
<accession>A0A378II58</accession>
<keyword evidence="3" id="KW-0472">Membrane</keyword>
<keyword evidence="6" id="KW-1185">Reference proteome</keyword>
<dbReference type="Proteomes" id="UP000054854">
    <property type="component" value="Unassembled WGS sequence"/>
</dbReference>
<evidence type="ECO:0000313" key="7">
    <source>
        <dbReference type="Proteomes" id="UP000255316"/>
    </source>
</evidence>
<feature type="transmembrane region" description="Helical" evidence="3">
    <location>
        <begin position="1166"/>
        <end position="1190"/>
    </location>
</feature>
<dbReference type="STRING" id="28085.Lcin_2993"/>
<dbReference type="EMBL" id="UGNX01000001">
    <property type="protein sequence ID" value="STX34703.1"/>
    <property type="molecule type" value="Genomic_DNA"/>
</dbReference>
<evidence type="ECO:0000313" key="6">
    <source>
        <dbReference type="Proteomes" id="UP000054854"/>
    </source>
</evidence>
<feature type="region of interest" description="Disordered" evidence="2">
    <location>
        <begin position="235"/>
        <end position="260"/>
    </location>
</feature>
<dbReference type="Proteomes" id="UP000255316">
    <property type="component" value="Unassembled WGS sequence"/>
</dbReference>
<protein>
    <submittedName>
        <fullName evidence="5">Uncharacterized protein</fullName>
    </submittedName>
</protein>
<keyword evidence="1" id="KW-0175">Coiled coil</keyword>
<evidence type="ECO:0000256" key="1">
    <source>
        <dbReference type="SAM" id="Coils"/>
    </source>
</evidence>
<evidence type="ECO:0000256" key="3">
    <source>
        <dbReference type="SAM" id="Phobius"/>
    </source>
</evidence>
<feature type="coiled-coil region" evidence="1">
    <location>
        <begin position="557"/>
        <end position="584"/>
    </location>
</feature>
<dbReference type="RefSeq" id="WP_238589563.1">
    <property type="nucleotide sequence ID" value="NZ_LNXX01000047.1"/>
</dbReference>
<feature type="coiled-coil region" evidence="1">
    <location>
        <begin position="814"/>
        <end position="946"/>
    </location>
</feature>
<feature type="compositionally biased region" description="Basic and acidic residues" evidence="2">
    <location>
        <begin position="251"/>
        <end position="260"/>
    </location>
</feature>
<evidence type="ECO:0000313" key="4">
    <source>
        <dbReference type="EMBL" id="KTC81923.1"/>
    </source>
</evidence>
<evidence type="ECO:0000256" key="2">
    <source>
        <dbReference type="SAM" id="MobiDB-lite"/>
    </source>
</evidence>
<dbReference type="EMBL" id="LNXX01000047">
    <property type="protein sequence ID" value="KTC81923.1"/>
    <property type="molecule type" value="Genomic_DNA"/>
</dbReference>
<proteinExistence type="predicted"/>
<dbReference type="AlphaFoldDB" id="A0A378II58"/>
<keyword evidence="3" id="KW-0812">Transmembrane</keyword>
<feature type="coiled-coil region" evidence="1">
    <location>
        <begin position="1003"/>
        <end position="1044"/>
    </location>
</feature>
<evidence type="ECO:0000313" key="5">
    <source>
        <dbReference type="EMBL" id="STX34703.1"/>
    </source>
</evidence>
<organism evidence="5 7">
    <name type="scientific">Legionella cincinnatiensis</name>
    <dbReference type="NCBI Taxonomy" id="28085"/>
    <lineage>
        <taxon>Bacteria</taxon>
        <taxon>Pseudomonadati</taxon>
        <taxon>Pseudomonadota</taxon>
        <taxon>Gammaproteobacteria</taxon>
        <taxon>Legionellales</taxon>
        <taxon>Legionellaceae</taxon>
        <taxon>Legionella</taxon>
    </lineage>
</organism>
<reference evidence="4 6" key="1">
    <citation type="submission" date="2015-11" db="EMBL/GenBank/DDBJ databases">
        <title>Genomic analysis of 38 Legionella species identifies large and diverse effector repertoires.</title>
        <authorList>
            <person name="Burstein D."/>
            <person name="Amaro F."/>
            <person name="Zusman T."/>
            <person name="Lifshitz Z."/>
            <person name="Cohen O."/>
            <person name="Gilbert J.A."/>
            <person name="Pupko T."/>
            <person name="Shuman H.A."/>
            <person name="Segal G."/>
        </authorList>
    </citation>
    <scope>NUCLEOTIDE SEQUENCE [LARGE SCALE GENOMIC DNA]</scope>
    <source>
        <strain evidence="4 6">CDC#72-OH-14</strain>
    </source>
</reference>